<protein>
    <submittedName>
        <fullName evidence="1">Uncharacterized protein</fullName>
    </submittedName>
</protein>
<dbReference type="Proteomes" id="UP000037460">
    <property type="component" value="Unassembled WGS sequence"/>
</dbReference>
<proteinExistence type="predicted"/>
<accession>A0A0M0JD91</accession>
<evidence type="ECO:0000313" key="2">
    <source>
        <dbReference type="Proteomes" id="UP000037460"/>
    </source>
</evidence>
<name>A0A0M0JD91_9EUKA</name>
<dbReference type="OrthoDB" id="10634367at2759"/>
<comment type="caution">
    <text evidence="1">The sequence shown here is derived from an EMBL/GenBank/DDBJ whole genome shotgun (WGS) entry which is preliminary data.</text>
</comment>
<organism evidence="1 2">
    <name type="scientific">Chrysochromulina tobinii</name>
    <dbReference type="NCBI Taxonomy" id="1460289"/>
    <lineage>
        <taxon>Eukaryota</taxon>
        <taxon>Haptista</taxon>
        <taxon>Haptophyta</taxon>
        <taxon>Prymnesiophyceae</taxon>
        <taxon>Prymnesiales</taxon>
        <taxon>Chrysochromulinaceae</taxon>
        <taxon>Chrysochromulina</taxon>
    </lineage>
</organism>
<evidence type="ECO:0000313" key="1">
    <source>
        <dbReference type="EMBL" id="KOO24544.1"/>
    </source>
</evidence>
<sequence length="467" mass="50858">MVHGTKRAREGTFKAPLLQKCFKVGDLVEAMYSDGCWVPGKVMATRARHVLVQYEKEQAELSSPEQFGPRHICYENETPRDVARTTGVPVSVLLALNLNRYPGLVATSKLRESTFLVLPELHVCGDKDTPRIVAERFGRDLDTLLQQNAPTVPALQTDSILSEGSVLVLPPPAEEMQTSAVSAGDTLPPQLGVMVEVDDALVCRHHPSGSRGRGSAGTRWHLAEVKRLLPYSRFAVVLRPLDQERRTGTALGQEQETADVEIDALGLDGEGREWRRVASGGATAIGRLAEVGCVLDVGSEVEVEVGDKERARWRSSEVRALLSSGRFLVCVDGDEDFIEEFGPDDEGVEWRRKPARLPPDRCASEWTVHELLPNVAGPGAVVEAQLADVLYRGGWWDGTVEECGLGGAVVRTHTFSKSERAGSTEQLAVTVPWSQLRLPAPSATLEELARPGGAVELCCDLANGHER</sequence>
<keyword evidence="2" id="KW-1185">Reference proteome</keyword>
<dbReference type="AlphaFoldDB" id="A0A0M0JD91"/>
<gene>
    <name evidence="1" type="ORF">Ctob_002628</name>
</gene>
<reference evidence="2" key="1">
    <citation type="journal article" date="2015" name="PLoS Genet.">
        <title>Genome Sequence and Transcriptome Analyses of Chrysochromulina tobin: Metabolic Tools for Enhanced Algal Fitness in the Prominent Order Prymnesiales (Haptophyceae).</title>
        <authorList>
            <person name="Hovde B.T."/>
            <person name="Deodato C.R."/>
            <person name="Hunsperger H.M."/>
            <person name="Ryken S.A."/>
            <person name="Yost W."/>
            <person name="Jha R.K."/>
            <person name="Patterson J."/>
            <person name="Monnat R.J. Jr."/>
            <person name="Barlow S.B."/>
            <person name="Starkenburg S.R."/>
            <person name="Cattolico R.A."/>
        </authorList>
    </citation>
    <scope>NUCLEOTIDE SEQUENCE</scope>
    <source>
        <strain evidence="2">CCMP291</strain>
    </source>
</reference>
<dbReference type="EMBL" id="JWZX01003082">
    <property type="protein sequence ID" value="KOO24544.1"/>
    <property type="molecule type" value="Genomic_DNA"/>
</dbReference>